<sequence>MTTMWNPIRIGRIELPHRLAMAPMTRSRADADGTPNELITEYYTQRASLGLLITEGTQPSDDGQGYPNTPGIYTDSHIAGWRKVIESVHNAGASIYIQLMHVGRVAHPDNHIEGRRSVAPSAIKAGHDVFTPEGMKDAPEPRALALAEIPGVQKEFVDAAASAIAAGADGVELHGANGYLFWQFLTEQSNKRTDEYGGSVENRARFLLETTKQVASEIGADRVGVRLSPNVNFNGYDEGPNYKDNYRYVLAELDKLGLAYIHLFYFGDEEFLREIRSSLNTPLLLVRAGRDYESIERDLENNIADVFPIATDAISNPDLVERLKANAPLTPGNPATFYGGSAEGYTDYPTLKEQ</sequence>
<reference evidence="5" key="1">
    <citation type="journal article" date="2014" name="Int. J. Syst. Evol. Microbiol.">
        <title>Complete genome sequence of Corynebacterium casei LMG S-19264T (=DSM 44701T), isolated from a smear-ripened cheese.</title>
        <authorList>
            <consortium name="US DOE Joint Genome Institute (JGI-PGF)"/>
            <person name="Walter F."/>
            <person name="Albersmeier A."/>
            <person name="Kalinowski J."/>
            <person name="Ruckert C."/>
        </authorList>
    </citation>
    <scope>NUCLEOTIDE SEQUENCE</scope>
    <source>
        <strain evidence="5">CGMCC 1.15478</strain>
    </source>
</reference>
<dbReference type="PANTHER" id="PTHR22893">
    <property type="entry name" value="NADH OXIDOREDUCTASE-RELATED"/>
    <property type="match status" value="1"/>
</dbReference>
<accession>A0A916U2H6</accession>
<name>A0A916U2H6_9ACTN</name>
<dbReference type="PANTHER" id="PTHR22893:SF91">
    <property type="entry name" value="NADPH DEHYDROGENASE 2-RELATED"/>
    <property type="match status" value="1"/>
</dbReference>
<evidence type="ECO:0000256" key="3">
    <source>
        <dbReference type="ARBA" id="ARBA00023002"/>
    </source>
</evidence>
<dbReference type="InterPro" id="IPR013785">
    <property type="entry name" value="Aldolase_TIM"/>
</dbReference>
<protein>
    <submittedName>
        <fullName evidence="5">Alkene reductase</fullName>
    </submittedName>
</protein>
<dbReference type="InterPro" id="IPR045247">
    <property type="entry name" value="Oye-like"/>
</dbReference>
<dbReference type="GO" id="GO:0010181">
    <property type="term" value="F:FMN binding"/>
    <property type="evidence" value="ECO:0007669"/>
    <property type="project" value="InterPro"/>
</dbReference>
<dbReference type="GO" id="GO:0005829">
    <property type="term" value="C:cytosol"/>
    <property type="evidence" value="ECO:0007669"/>
    <property type="project" value="TreeGrafter"/>
</dbReference>
<gene>
    <name evidence="5" type="ORF">GCM10011410_03500</name>
</gene>
<dbReference type="EMBL" id="BMJH01000001">
    <property type="protein sequence ID" value="GGC54437.1"/>
    <property type="molecule type" value="Genomic_DNA"/>
</dbReference>
<comment type="similarity">
    <text evidence="2">Belongs to the NADH:flavin oxidoreductase/NADH oxidase family.</text>
</comment>
<proteinExistence type="inferred from homology"/>
<feature type="domain" description="NADH:flavin oxidoreductase/NADH oxidase N-terminal" evidence="4">
    <location>
        <begin position="4"/>
        <end position="328"/>
    </location>
</feature>
<dbReference type="Pfam" id="PF00724">
    <property type="entry name" value="Oxidored_FMN"/>
    <property type="match status" value="1"/>
</dbReference>
<keyword evidence="3" id="KW-0560">Oxidoreductase</keyword>
<dbReference type="CDD" id="cd02933">
    <property type="entry name" value="OYE_like_FMN"/>
    <property type="match status" value="1"/>
</dbReference>
<reference evidence="5" key="2">
    <citation type="submission" date="2020-09" db="EMBL/GenBank/DDBJ databases">
        <authorList>
            <person name="Sun Q."/>
            <person name="Zhou Y."/>
        </authorList>
    </citation>
    <scope>NUCLEOTIDE SEQUENCE</scope>
    <source>
        <strain evidence="5">CGMCC 1.15478</strain>
    </source>
</reference>
<dbReference type="AlphaFoldDB" id="A0A916U2H6"/>
<comment type="caution">
    <text evidence="5">The sequence shown here is derived from an EMBL/GenBank/DDBJ whole genome shotgun (WGS) entry which is preliminary data.</text>
</comment>
<evidence type="ECO:0000256" key="2">
    <source>
        <dbReference type="ARBA" id="ARBA00005979"/>
    </source>
</evidence>
<dbReference type="Gene3D" id="3.20.20.70">
    <property type="entry name" value="Aldolase class I"/>
    <property type="match status" value="1"/>
</dbReference>
<evidence type="ECO:0000313" key="5">
    <source>
        <dbReference type="EMBL" id="GGC54437.1"/>
    </source>
</evidence>
<dbReference type="InterPro" id="IPR001155">
    <property type="entry name" value="OxRdtase_FMN_N"/>
</dbReference>
<dbReference type="RefSeq" id="WP_188670072.1">
    <property type="nucleotide sequence ID" value="NZ_BMJH01000001.1"/>
</dbReference>
<evidence type="ECO:0000256" key="1">
    <source>
        <dbReference type="ARBA" id="ARBA00001917"/>
    </source>
</evidence>
<evidence type="ECO:0000259" key="4">
    <source>
        <dbReference type="Pfam" id="PF00724"/>
    </source>
</evidence>
<dbReference type="Proteomes" id="UP000641514">
    <property type="component" value="Unassembled WGS sequence"/>
</dbReference>
<organism evidence="5 6">
    <name type="scientific">Hoyosella rhizosphaerae</name>
    <dbReference type="NCBI Taxonomy" id="1755582"/>
    <lineage>
        <taxon>Bacteria</taxon>
        <taxon>Bacillati</taxon>
        <taxon>Actinomycetota</taxon>
        <taxon>Actinomycetes</taxon>
        <taxon>Mycobacteriales</taxon>
        <taxon>Hoyosellaceae</taxon>
        <taxon>Hoyosella</taxon>
    </lineage>
</organism>
<comment type="cofactor">
    <cofactor evidence="1">
        <name>FMN</name>
        <dbReference type="ChEBI" id="CHEBI:58210"/>
    </cofactor>
</comment>
<evidence type="ECO:0000313" key="6">
    <source>
        <dbReference type="Proteomes" id="UP000641514"/>
    </source>
</evidence>
<dbReference type="FunFam" id="3.20.20.70:FF:000059">
    <property type="entry name" value="N-ethylmaleimide reductase, FMN-linked"/>
    <property type="match status" value="1"/>
</dbReference>
<dbReference type="GO" id="GO:0016628">
    <property type="term" value="F:oxidoreductase activity, acting on the CH-CH group of donors, NAD or NADP as acceptor"/>
    <property type="evidence" value="ECO:0007669"/>
    <property type="project" value="UniProtKB-ARBA"/>
</dbReference>
<keyword evidence="6" id="KW-1185">Reference proteome</keyword>
<dbReference type="SUPFAM" id="SSF51395">
    <property type="entry name" value="FMN-linked oxidoreductases"/>
    <property type="match status" value="1"/>
</dbReference>